<accession>A0ABR5CRK0</accession>
<organism evidence="2 3">
    <name type="scientific">Rhizobium nepotum 39/7</name>
    <dbReference type="NCBI Taxonomy" id="1368418"/>
    <lineage>
        <taxon>Bacteria</taxon>
        <taxon>Pseudomonadati</taxon>
        <taxon>Pseudomonadota</taxon>
        <taxon>Alphaproteobacteria</taxon>
        <taxon>Hyphomicrobiales</taxon>
        <taxon>Rhizobiaceae</taxon>
        <taxon>Rhizobium/Agrobacterium group</taxon>
        <taxon>Rhizobium</taxon>
    </lineage>
</organism>
<evidence type="ECO:0000259" key="1">
    <source>
        <dbReference type="Pfam" id="PF05368"/>
    </source>
</evidence>
<keyword evidence="3" id="KW-1185">Reference proteome</keyword>
<dbReference type="InterPro" id="IPR051604">
    <property type="entry name" value="Ergot_Alk_Oxidoreductase"/>
</dbReference>
<dbReference type="Gene3D" id="3.40.50.720">
    <property type="entry name" value="NAD(P)-binding Rossmann-like Domain"/>
    <property type="match status" value="1"/>
</dbReference>
<sequence>MHIIMGGTGRVGSAVAANLLGRGEAVAIVTRDAERADGWRTKGAEIIEVNVEDVPSLRAAFQRAKRAFLLNPPADTTRDTDVVERRTVASILAALEESGLEKVVAASTAGVQPGERLGDLNVLWEFEEGLRQQSIPAAINRGVYYMSNWDGFLDVIQRDGVLPTMFSEDTIIPMVAPADLGQAAAERLLSSSEDVGVWYVEGPERYSPRDVADAFAAALGRSVKLAITPRTKWKQAFLDLGFSEPAAASYVRMTEISVDGGFELADDPWRGSTSLESYVRDLVARSGKGDRG</sequence>
<dbReference type="SUPFAM" id="SSF51735">
    <property type="entry name" value="NAD(P)-binding Rossmann-fold domains"/>
    <property type="match status" value="1"/>
</dbReference>
<dbReference type="Gene3D" id="3.90.25.10">
    <property type="entry name" value="UDP-galactose 4-epimerase, domain 1"/>
    <property type="match status" value="1"/>
</dbReference>
<dbReference type="PANTHER" id="PTHR43162:SF1">
    <property type="entry name" value="PRESTALK A DIFFERENTIATION PROTEIN A"/>
    <property type="match status" value="1"/>
</dbReference>
<dbReference type="Pfam" id="PF05368">
    <property type="entry name" value="NmrA"/>
    <property type="match status" value="1"/>
</dbReference>
<protein>
    <submittedName>
        <fullName evidence="2">NmrA family transcriptional regulator</fullName>
    </submittedName>
</protein>
<reference evidence="2 3" key="1">
    <citation type="submission" date="2015-03" db="EMBL/GenBank/DDBJ databases">
        <title>Draft Genome Sequences of Agrobacterium nepotum Strain 39/7T (= CFBP 7436T = LMG 26435T) and Agrobacterium sp. Strain KFB 330 (= CFBP 8308 = LMG 28674).</title>
        <authorList>
            <person name="Kuzmanovic N."/>
            <person name="Pulawska J."/>
            <person name="Obradovic A."/>
        </authorList>
    </citation>
    <scope>NUCLEOTIDE SEQUENCE [LARGE SCALE GENOMIC DNA]</scope>
    <source>
        <strain evidence="2 3">39/7</strain>
    </source>
</reference>
<proteinExistence type="predicted"/>
<gene>
    <name evidence="2" type="ORF">RS75_11945</name>
</gene>
<feature type="domain" description="NmrA-like" evidence="1">
    <location>
        <begin position="4"/>
        <end position="253"/>
    </location>
</feature>
<comment type="caution">
    <text evidence="2">The sequence shown here is derived from an EMBL/GenBank/DDBJ whole genome shotgun (WGS) entry which is preliminary data.</text>
</comment>
<evidence type="ECO:0000313" key="3">
    <source>
        <dbReference type="Proteomes" id="UP000052068"/>
    </source>
</evidence>
<dbReference type="Proteomes" id="UP000052068">
    <property type="component" value="Unassembled WGS sequence"/>
</dbReference>
<dbReference type="InterPro" id="IPR036291">
    <property type="entry name" value="NAD(P)-bd_dom_sf"/>
</dbReference>
<evidence type="ECO:0000313" key="2">
    <source>
        <dbReference type="EMBL" id="KJF67482.1"/>
    </source>
</evidence>
<dbReference type="InterPro" id="IPR008030">
    <property type="entry name" value="NmrA-like"/>
</dbReference>
<name>A0ABR5CRK0_9HYPH</name>
<dbReference type="EMBL" id="JWJH01000010">
    <property type="protein sequence ID" value="KJF67482.1"/>
    <property type="molecule type" value="Genomic_DNA"/>
</dbReference>
<dbReference type="PANTHER" id="PTHR43162">
    <property type="match status" value="1"/>
</dbReference>